<dbReference type="OrthoDB" id="510712at2759"/>
<dbReference type="PANTHER" id="PTHR34566">
    <property type="entry name" value="ALTERED INHERITANCE OF MITOCHONDRIA PROTEIN"/>
    <property type="match status" value="1"/>
</dbReference>
<dbReference type="Pfam" id="PF26631">
    <property type="entry name" value="DUF8204"/>
    <property type="match status" value="1"/>
</dbReference>
<accession>A0A835MBE7</accession>
<dbReference type="AlphaFoldDB" id="A0A835MBE7"/>
<proteinExistence type="predicted"/>
<reference evidence="3 4" key="1">
    <citation type="submission" date="2020-10" db="EMBL/GenBank/DDBJ databases">
        <title>The Coptis chinensis genome and diversification of protoberbering-type alkaloids.</title>
        <authorList>
            <person name="Wang B."/>
            <person name="Shu S."/>
            <person name="Song C."/>
            <person name="Liu Y."/>
        </authorList>
    </citation>
    <scope>NUCLEOTIDE SEQUENCE [LARGE SCALE GENOMIC DNA]</scope>
    <source>
        <strain evidence="3">HL-2020</strain>
        <tissue evidence="3">Leaf</tissue>
    </source>
</reference>
<organism evidence="3 4">
    <name type="scientific">Coptis chinensis</name>
    <dbReference type="NCBI Taxonomy" id="261450"/>
    <lineage>
        <taxon>Eukaryota</taxon>
        <taxon>Viridiplantae</taxon>
        <taxon>Streptophyta</taxon>
        <taxon>Embryophyta</taxon>
        <taxon>Tracheophyta</taxon>
        <taxon>Spermatophyta</taxon>
        <taxon>Magnoliopsida</taxon>
        <taxon>Ranunculales</taxon>
        <taxon>Ranunculaceae</taxon>
        <taxon>Coptidoideae</taxon>
        <taxon>Coptis</taxon>
    </lineage>
</organism>
<dbReference type="Proteomes" id="UP000631114">
    <property type="component" value="Unassembled WGS sequence"/>
</dbReference>
<gene>
    <name evidence="3" type="ORF">IFM89_014766</name>
</gene>
<sequence>MEGSSVNRNEVVKVGPKGKACLGCLYYSSVIKSKSKDPACIGVTRHFDRVPGSLVQAMEKYAAHEGRNYKDYKYSCVGRSFYLDRKGSSADLQGKQVELPFCSGIELVMGKKVSTAEQDLVHVNNGDADRGPMNVNSGEDDLVLPKPRPYKPPHSGEEFFSKFTRNASLVASGVSRNMNRVGRYIKANVDDILYPYRRRPK</sequence>
<evidence type="ECO:0000259" key="2">
    <source>
        <dbReference type="Pfam" id="PF26631"/>
    </source>
</evidence>
<dbReference type="EMBL" id="JADFTS010000002">
    <property type="protein sequence ID" value="KAF9620829.1"/>
    <property type="molecule type" value="Genomic_DNA"/>
</dbReference>
<feature type="domain" description="DUF8204" evidence="2">
    <location>
        <begin position="17"/>
        <end position="107"/>
    </location>
</feature>
<keyword evidence="4" id="KW-1185">Reference proteome</keyword>
<protein>
    <recommendedName>
        <fullName evidence="2">DUF8204 domain-containing protein</fullName>
    </recommendedName>
</protein>
<evidence type="ECO:0000313" key="4">
    <source>
        <dbReference type="Proteomes" id="UP000631114"/>
    </source>
</evidence>
<evidence type="ECO:0000313" key="3">
    <source>
        <dbReference type="EMBL" id="KAF9620829.1"/>
    </source>
</evidence>
<dbReference type="InterPro" id="IPR058517">
    <property type="entry name" value="DUF8204"/>
</dbReference>
<feature type="region of interest" description="Disordered" evidence="1">
    <location>
        <begin position="124"/>
        <end position="143"/>
    </location>
</feature>
<comment type="caution">
    <text evidence="3">The sequence shown here is derived from an EMBL/GenBank/DDBJ whole genome shotgun (WGS) entry which is preliminary data.</text>
</comment>
<evidence type="ECO:0000256" key="1">
    <source>
        <dbReference type="SAM" id="MobiDB-lite"/>
    </source>
</evidence>
<name>A0A835MBE7_9MAGN</name>
<dbReference type="PANTHER" id="PTHR34566:SF2">
    <property type="entry name" value="ALTERED INHERITANCE OF MITOCHONDRIA PROTEIN"/>
    <property type="match status" value="1"/>
</dbReference>